<sequence length="207" mass="24864">AFLRLEDGLRKAWKAPIEVYGYNFCGIISKENWLLRAIELKLGSFYFTWQGMIDFSYLKSIKLKFIDYIIHQDHYFGMILFCKLKHIFTLSLKLYNYRIRNNSTIHYNEDIVIPEYLMPIYLIFKDKFLLKQYHSKASLCLTLFSLLEFINEYKDTLFVKAFLPTSILMCQDILNIKHDPWNVKDKFLVIFQTYIAITDFFPHSFHS</sequence>
<dbReference type="Proteomes" id="UP001319828">
    <property type="component" value="Unassembled WGS sequence"/>
</dbReference>
<evidence type="ECO:0000313" key="1">
    <source>
        <dbReference type="EMBL" id="MBZ7975250.1"/>
    </source>
</evidence>
<proteinExistence type="predicted"/>
<gene>
    <name evidence="1" type="ORF">H2252_07700</name>
</gene>
<feature type="non-terminal residue" evidence="1">
    <location>
        <position position="1"/>
    </location>
</feature>
<protein>
    <submittedName>
        <fullName evidence="1">Uncharacterized protein</fullName>
    </submittedName>
</protein>
<keyword evidence="2" id="KW-1185">Reference proteome</keyword>
<name>A0ACC5W4U0_9BACT</name>
<reference evidence="1" key="1">
    <citation type="submission" date="2020-07" db="EMBL/GenBank/DDBJ databases">
        <title>Campylobacter molothri sp. nov. isolated from wild birds.</title>
        <authorList>
            <person name="Miller W.G."/>
            <person name="Chapman M.H."/>
            <person name="Yee E."/>
            <person name="Lopes B.S."/>
            <person name="Forbes K.J."/>
        </authorList>
    </citation>
    <scope>NUCLEOTIDE SEQUENCE</scope>
    <source>
        <strain evidence="1">RM9754</strain>
    </source>
</reference>
<accession>A0ACC5W4U0</accession>
<feature type="non-terminal residue" evidence="1">
    <location>
        <position position="207"/>
    </location>
</feature>
<dbReference type="EMBL" id="JACHUQ010000043">
    <property type="protein sequence ID" value="MBZ7975250.1"/>
    <property type="molecule type" value="Genomic_DNA"/>
</dbReference>
<comment type="caution">
    <text evidence="1">The sequence shown here is derived from an EMBL/GenBank/DDBJ whole genome shotgun (WGS) entry which is preliminary data.</text>
</comment>
<organism evidence="1 2">
    <name type="scientific">Campylobacter molothri</name>
    <dbReference type="NCBI Taxonomy" id="1032242"/>
    <lineage>
        <taxon>Bacteria</taxon>
        <taxon>Pseudomonadati</taxon>
        <taxon>Campylobacterota</taxon>
        <taxon>Epsilonproteobacteria</taxon>
        <taxon>Campylobacterales</taxon>
        <taxon>Campylobacteraceae</taxon>
        <taxon>Campylobacter</taxon>
    </lineage>
</organism>
<evidence type="ECO:0000313" key="2">
    <source>
        <dbReference type="Proteomes" id="UP001319828"/>
    </source>
</evidence>